<keyword evidence="3" id="KW-0677">Repeat</keyword>
<reference evidence="10" key="1">
    <citation type="journal article" date="2019" name="Int. J. Syst. Evol. Microbiol.">
        <title>The Global Catalogue of Microorganisms (GCM) 10K type strain sequencing project: providing services to taxonomists for standard genome sequencing and annotation.</title>
        <authorList>
            <consortium name="The Broad Institute Genomics Platform"/>
            <consortium name="The Broad Institute Genome Sequencing Center for Infectious Disease"/>
            <person name="Wu L."/>
            <person name="Ma J."/>
        </authorList>
    </citation>
    <scope>NUCLEOTIDE SEQUENCE [LARGE SCALE GENOMIC DNA]</scope>
    <source>
        <strain evidence="10">NBRC 105830</strain>
    </source>
</reference>
<dbReference type="PANTHER" id="PTHR47320:SF1">
    <property type="entry name" value="BIFUNCTIONAL URIDYLYLTRANSFERASE_URIDYLYL-REMOVING ENZYME"/>
    <property type="match status" value="1"/>
</dbReference>
<evidence type="ECO:0000259" key="8">
    <source>
        <dbReference type="PROSITE" id="PS51831"/>
    </source>
</evidence>
<evidence type="ECO:0008006" key="11">
    <source>
        <dbReference type="Google" id="ProtNLM"/>
    </source>
</evidence>
<keyword evidence="6" id="KW-0511">Multifunctional enzyme</keyword>
<dbReference type="PROSITE" id="PS51671">
    <property type="entry name" value="ACT"/>
    <property type="match status" value="2"/>
</dbReference>
<evidence type="ECO:0000259" key="7">
    <source>
        <dbReference type="PROSITE" id="PS51671"/>
    </source>
</evidence>
<accession>A0ABQ6HKY5</accession>
<evidence type="ECO:0000256" key="5">
    <source>
        <dbReference type="ARBA" id="ARBA00022842"/>
    </source>
</evidence>
<evidence type="ECO:0000256" key="4">
    <source>
        <dbReference type="ARBA" id="ARBA00022801"/>
    </source>
</evidence>
<dbReference type="Gene3D" id="1.10.3210.10">
    <property type="entry name" value="Hypothetical protein af1432"/>
    <property type="match status" value="1"/>
</dbReference>
<dbReference type="Pfam" id="PF01842">
    <property type="entry name" value="ACT"/>
    <property type="match status" value="1"/>
</dbReference>
<keyword evidence="4" id="KW-0378">Hydrolase</keyword>
<proteinExistence type="predicted"/>
<comment type="caution">
    <text evidence="9">The sequence shown here is derived from an EMBL/GenBank/DDBJ whole genome shotgun (WGS) entry which is preliminary data.</text>
</comment>
<evidence type="ECO:0000256" key="6">
    <source>
        <dbReference type="ARBA" id="ARBA00023268"/>
    </source>
</evidence>
<feature type="domain" description="HD" evidence="8">
    <location>
        <begin position="66"/>
        <end position="172"/>
    </location>
</feature>
<feature type="domain" description="ACT" evidence="7">
    <location>
        <begin position="378"/>
        <end position="429"/>
    </location>
</feature>
<dbReference type="CDD" id="cd04873">
    <property type="entry name" value="ACT_UUR-ACR-like"/>
    <property type="match status" value="1"/>
</dbReference>
<protein>
    <recommendedName>
        <fullName evidence="11">HD domain-containing protein</fullName>
    </recommendedName>
</protein>
<dbReference type="PANTHER" id="PTHR47320">
    <property type="entry name" value="BIFUNCTIONAL URIDYLYLTRANSFERASE/URIDYLYL-REMOVING ENZYME"/>
    <property type="match status" value="1"/>
</dbReference>
<name>A0ABQ6HKY5_9MICO</name>
<gene>
    <name evidence="9" type="ORF">GCM10025862_10960</name>
</gene>
<evidence type="ECO:0000256" key="2">
    <source>
        <dbReference type="ARBA" id="ARBA00022695"/>
    </source>
</evidence>
<dbReference type="InterPro" id="IPR003607">
    <property type="entry name" value="HD/PDEase_dom"/>
</dbReference>
<dbReference type="CDD" id="cd00077">
    <property type="entry name" value="HDc"/>
    <property type="match status" value="1"/>
</dbReference>
<sequence length="429" mass="44680">MEHAPALPQPWPAEARDLFCDLLASGPGLIEVWEALDQAGLVSSWLPAWDAVRSRPQRNGIHRFTVDRHSIETVVNVSSMVREVERPDLLSVAALLHDIGKVAGARDHSLEGEPVGRALATRLGFDSDDVDTIALLVREHLTLIELATRRDPTDPATVAAVRAAVGDRLDVLTMLRWLTEADARAAGEKAWTPWRASLATELFQATEAAMHADRLTGAGSAGAGAGAHARAEEPSRQPAAVPEAAGAALAAGQPWVGATRSGTAWTVTVVSPDRVGLFADTAGVLALAGLEVRTASVRTTDGVAVDDWIVSSPSGDGVDVEALARALDRLAGGDTAPLAALARGRRRAGPTASSRASSGAPGQSRVLVLAQAGTDATVLEVRAGDRLGLLHDLGRALSRAGLSVRSAHVATYAGQTLDTFYLTDAGAGR</sequence>
<dbReference type="SUPFAM" id="SSF109604">
    <property type="entry name" value="HD-domain/PDEase-like"/>
    <property type="match status" value="1"/>
</dbReference>
<dbReference type="Pfam" id="PF01966">
    <property type="entry name" value="HD"/>
    <property type="match status" value="1"/>
</dbReference>
<keyword evidence="1" id="KW-0808">Transferase</keyword>
<evidence type="ECO:0000256" key="1">
    <source>
        <dbReference type="ARBA" id="ARBA00022679"/>
    </source>
</evidence>
<dbReference type="CDD" id="cd04899">
    <property type="entry name" value="ACT_ACR-UUR-like_2"/>
    <property type="match status" value="1"/>
</dbReference>
<keyword evidence="5" id="KW-0460">Magnesium</keyword>
<dbReference type="EMBL" id="BSUJ01000001">
    <property type="protein sequence ID" value="GMA19075.1"/>
    <property type="molecule type" value="Genomic_DNA"/>
</dbReference>
<keyword evidence="2" id="KW-0548">Nucleotidyltransferase</keyword>
<organism evidence="9 10">
    <name type="scientific">Arsenicicoccus piscis</name>
    <dbReference type="NCBI Taxonomy" id="673954"/>
    <lineage>
        <taxon>Bacteria</taxon>
        <taxon>Bacillati</taxon>
        <taxon>Actinomycetota</taxon>
        <taxon>Actinomycetes</taxon>
        <taxon>Micrococcales</taxon>
        <taxon>Intrasporangiaceae</taxon>
        <taxon>Arsenicicoccus</taxon>
    </lineage>
</organism>
<evidence type="ECO:0000256" key="3">
    <source>
        <dbReference type="ARBA" id="ARBA00022737"/>
    </source>
</evidence>
<dbReference type="InterPro" id="IPR045865">
    <property type="entry name" value="ACT-like_dom_sf"/>
</dbReference>
<dbReference type="SMART" id="SM00471">
    <property type="entry name" value="HDc"/>
    <property type="match status" value="1"/>
</dbReference>
<dbReference type="Proteomes" id="UP001157109">
    <property type="component" value="Unassembled WGS sequence"/>
</dbReference>
<dbReference type="Gene3D" id="3.30.70.260">
    <property type="match status" value="1"/>
</dbReference>
<keyword evidence="10" id="KW-1185">Reference proteome</keyword>
<dbReference type="InterPro" id="IPR006674">
    <property type="entry name" value="HD_domain"/>
</dbReference>
<evidence type="ECO:0000313" key="10">
    <source>
        <dbReference type="Proteomes" id="UP001157109"/>
    </source>
</evidence>
<dbReference type="InterPro" id="IPR002912">
    <property type="entry name" value="ACT_dom"/>
</dbReference>
<dbReference type="InterPro" id="IPR010043">
    <property type="entry name" value="UTase/UR"/>
</dbReference>
<evidence type="ECO:0000313" key="9">
    <source>
        <dbReference type="EMBL" id="GMA19075.1"/>
    </source>
</evidence>
<feature type="domain" description="ACT" evidence="7">
    <location>
        <begin position="266"/>
        <end position="343"/>
    </location>
</feature>
<dbReference type="SUPFAM" id="SSF55021">
    <property type="entry name" value="ACT-like"/>
    <property type="match status" value="2"/>
</dbReference>
<dbReference type="PROSITE" id="PS51831">
    <property type="entry name" value="HD"/>
    <property type="match status" value="1"/>
</dbReference>